<evidence type="ECO:0000259" key="1">
    <source>
        <dbReference type="Pfam" id="PF00535"/>
    </source>
</evidence>
<keyword evidence="3" id="KW-1185">Reference proteome</keyword>
<dbReference type="Gene3D" id="3.90.550.10">
    <property type="entry name" value="Spore Coat Polysaccharide Biosynthesis Protein SpsA, Chain A"/>
    <property type="match status" value="1"/>
</dbReference>
<evidence type="ECO:0000313" key="3">
    <source>
        <dbReference type="Proteomes" id="UP000183047"/>
    </source>
</evidence>
<dbReference type="OrthoDB" id="9807674at2"/>
<reference evidence="3" key="1">
    <citation type="submission" date="2016-10" db="EMBL/GenBank/DDBJ databases">
        <authorList>
            <person name="Varghese N."/>
            <person name="Submissions S."/>
        </authorList>
    </citation>
    <scope>NUCLEOTIDE SEQUENCE [LARGE SCALE GENOMIC DNA]</scope>
    <source>
        <strain evidence="3">XBD2006</strain>
    </source>
</reference>
<dbReference type="GO" id="GO:0016758">
    <property type="term" value="F:hexosyltransferase activity"/>
    <property type="evidence" value="ECO:0007669"/>
    <property type="project" value="UniProtKB-ARBA"/>
</dbReference>
<accession>A0A1G5CD49</accession>
<dbReference type="RefSeq" id="WP_074461762.1">
    <property type="nucleotide sequence ID" value="NZ_FMUR01000006.1"/>
</dbReference>
<sequence length="353" mass="41331">MKKLSIIVPVYNMAAEGKLDYCLKSLVAQTLDPKDFEIIAVDDCSTDNSYDILLDYSKKYPENFFALKSEVNHHQGGAKNIGLAAAQGEWLGFIDADDWIVPDYYERLIKKAEETGADMVGCDYCFVDKHTFEVGKVVHNNNFSQTGVMDKERYKNLLIETGSLVVKVYKREIIVGDYVPGTKVKLDIFPEDIFYEDNAVSNTWMIRSKHFEYIEEPLYFYYQHNASTVHSISEKNLEDRMTAGRQILTEAKENGYFDDYKDEIEFQYTVLFYVNTLFSVMPRKSGIKNSYGFAKKLAEEMKETFPGFQNNKYYIEKVHAEEKKLIKMQMKSHLLFYIYYRLLWFYRDLRNGR</sequence>
<dbReference type="Proteomes" id="UP000183047">
    <property type="component" value="Unassembled WGS sequence"/>
</dbReference>
<protein>
    <submittedName>
        <fullName evidence="2">Glycosyl transferase family 2</fullName>
    </submittedName>
</protein>
<dbReference type="AlphaFoldDB" id="A0A1G5CD49"/>
<dbReference type="CDD" id="cd00761">
    <property type="entry name" value="Glyco_tranf_GTA_type"/>
    <property type="match status" value="1"/>
</dbReference>
<dbReference type="PANTHER" id="PTHR22916:SF3">
    <property type="entry name" value="UDP-GLCNAC:BETAGAL BETA-1,3-N-ACETYLGLUCOSAMINYLTRANSFERASE-LIKE PROTEIN 1"/>
    <property type="match status" value="1"/>
</dbReference>
<proteinExistence type="predicted"/>
<dbReference type="STRING" id="185008.bhn_I2421"/>
<dbReference type="EMBL" id="FMUR01000006">
    <property type="protein sequence ID" value="SCY00218.1"/>
    <property type="molecule type" value="Genomic_DNA"/>
</dbReference>
<gene>
    <name evidence="2" type="ORF">SAMN02910451_01055</name>
</gene>
<keyword evidence="2" id="KW-0808">Transferase</keyword>
<organism evidence="2 3">
    <name type="scientific">Butyrivibrio hungatei</name>
    <dbReference type="NCBI Taxonomy" id="185008"/>
    <lineage>
        <taxon>Bacteria</taxon>
        <taxon>Bacillati</taxon>
        <taxon>Bacillota</taxon>
        <taxon>Clostridia</taxon>
        <taxon>Lachnospirales</taxon>
        <taxon>Lachnospiraceae</taxon>
        <taxon>Butyrivibrio</taxon>
    </lineage>
</organism>
<dbReference type="InterPro" id="IPR001173">
    <property type="entry name" value="Glyco_trans_2-like"/>
</dbReference>
<dbReference type="SUPFAM" id="SSF53448">
    <property type="entry name" value="Nucleotide-diphospho-sugar transferases"/>
    <property type="match status" value="1"/>
</dbReference>
<dbReference type="InterPro" id="IPR029044">
    <property type="entry name" value="Nucleotide-diphossugar_trans"/>
</dbReference>
<dbReference type="Pfam" id="PF00535">
    <property type="entry name" value="Glycos_transf_2"/>
    <property type="match status" value="1"/>
</dbReference>
<dbReference type="PANTHER" id="PTHR22916">
    <property type="entry name" value="GLYCOSYLTRANSFERASE"/>
    <property type="match status" value="1"/>
</dbReference>
<feature type="domain" description="Glycosyltransferase 2-like" evidence="1">
    <location>
        <begin position="5"/>
        <end position="160"/>
    </location>
</feature>
<evidence type="ECO:0000313" key="2">
    <source>
        <dbReference type="EMBL" id="SCY00218.1"/>
    </source>
</evidence>
<name>A0A1G5CD49_9FIRM</name>